<keyword evidence="14" id="KW-1185">Reference proteome</keyword>
<evidence type="ECO:0000256" key="5">
    <source>
        <dbReference type="ARBA" id="ARBA00022679"/>
    </source>
</evidence>
<dbReference type="HAMAP" id="MF_00198">
    <property type="entry name" value="Spermidine_synth"/>
    <property type="match status" value="1"/>
</dbReference>
<reference evidence="13" key="1">
    <citation type="submission" date="2021-10" db="EMBL/GenBank/DDBJ databases">
        <title>Tropical sea cucumber genome reveals ecological adaptation and Cuvierian tubules defense mechanism.</title>
        <authorList>
            <person name="Chen T."/>
        </authorList>
    </citation>
    <scope>NUCLEOTIDE SEQUENCE</scope>
    <source>
        <strain evidence="13">Nanhai2018</strain>
        <tissue evidence="13">Muscle</tissue>
    </source>
</reference>
<dbReference type="Proteomes" id="UP001152320">
    <property type="component" value="Chromosome 21"/>
</dbReference>
<comment type="pathway">
    <text evidence="1">Amine and polyamine biosynthesis; spermidine biosynthesis; spermidine from putrescine: step 1/1.</text>
</comment>
<evidence type="ECO:0000256" key="4">
    <source>
        <dbReference type="ARBA" id="ARBA00012455"/>
    </source>
</evidence>
<keyword evidence="5 10" id="KW-0808">Transferase</keyword>
<evidence type="ECO:0000256" key="1">
    <source>
        <dbReference type="ARBA" id="ARBA00005123"/>
    </source>
</evidence>
<comment type="caution">
    <text evidence="13">The sequence shown here is derived from an EMBL/GenBank/DDBJ whole genome shotgun (WGS) entry which is preliminary data.</text>
</comment>
<dbReference type="InterPro" id="IPR037163">
    <property type="entry name" value="Spermidine_synt_N_sf"/>
</dbReference>
<dbReference type="GO" id="GO:0008295">
    <property type="term" value="P:spermidine biosynthetic process"/>
    <property type="evidence" value="ECO:0007669"/>
    <property type="project" value="TreeGrafter"/>
</dbReference>
<dbReference type="SUPFAM" id="SSF53335">
    <property type="entry name" value="S-adenosyl-L-methionine-dependent methyltransferases"/>
    <property type="match status" value="1"/>
</dbReference>
<dbReference type="GO" id="GO:0004766">
    <property type="term" value="F:spermidine synthase activity"/>
    <property type="evidence" value="ECO:0007669"/>
    <property type="project" value="UniProtKB-EC"/>
</dbReference>
<name>A0A9Q0YK78_HOLLE</name>
<comment type="function">
    <text evidence="7">Catalyzes the production of spermidine from putrescine and decarboxylated S-adenosylmethionine (dcSAM). Has a strong preference for putrescine as substrate, and has very low activity towards 1,3-diaminopropane. Has extremely low activity towards spermidine.</text>
</comment>
<dbReference type="FunFam" id="2.30.140.10:FF:000001">
    <property type="entry name" value="SPE3p Spermidine synthase"/>
    <property type="match status" value="1"/>
</dbReference>
<dbReference type="OrthoDB" id="38125at2759"/>
<evidence type="ECO:0000256" key="3">
    <source>
        <dbReference type="ARBA" id="ARBA00011774"/>
    </source>
</evidence>
<comment type="subunit">
    <text evidence="3">Homodimer or homotetramer.</text>
</comment>
<dbReference type="AlphaFoldDB" id="A0A9Q0YK78"/>
<dbReference type="FunFam" id="3.40.50.150:FF:000013">
    <property type="entry name" value="Spermidine synthase"/>
    <property type="match status" value="1"/>
</dbReference>
<dbReference type="InterPro" id="IPR030373">
    <property type="entry name" value="PABS_CS"/>
</dbReference>
<evidence type="ECO:0000313" key="14">
    <source>
        <dbReference type="Proteomes" id="UP001152320"/>
    </source>
</evidence>
<dbReference type="PANTHER" id="PTHR11558:SF11">
    <property type="entry name" value="SPERMIDINE SYNTHASE"/>
    <property type="match status" value="1"/>
</dbReference>
<sequence length="290" mass="33037">MELIKDGWFIETNPLWPGQGMCFEVEKVLYHEKSQFQDIVVFKSTNHGNVLVLDNILQLTEKDEFCYHEMMVHLPLNSHPAPKEILIVGGGDGGSVREVMKHPEVEHVTLCEIDEKVIEVSKKYFPNMTCSFDDPRLDIKIGDGLEFIKKNRNAYDVIITDSSDCIGPAKLLFEKEYYELMKSALKPNGIICSQGENVWLSEEIVVKMIDFCRDIFPAVSFAYCSVPSYTSGEQAFTLCSLNPHTDFKKPVRSWGAEETAKYGLKYYNSSVHQAAFALPEFFRRALQLPV</sequence>
<dbReference type="InterPro" id="IPR029063">
    <property type="entry name" value="SAM-dependent_MTases_sf"/>
</dbReference>
<organism evidence="13 14">
    <name type="scientific">Holothuria leucospilota</name>
    <name type="common">Black long sea cucumber</name>
    <name type="synonym">Mertensiothuria leucospilota</name>
    <dbReference type="NCBI Taxonomy" id="206669"/>
    <lineage>
        <taxon>Eukaryota</taxon>
        <taxon>Metazoa</taxon>
        <taxon>Echinodermata</taxon>
        <taxon>Eleutherozoa</taxon>
        <taxon>Echinozoa</taxon>
        <taxon>Holothuroidea</taxon>
        <taxon>Aspidochirotacea</taxon>
        <taxon>Aspidochirotida</taxon>
        <taxon>Holothuriidae</taxon>
        <taxon>Holothuria</taxon>
    </lineage>
</organism>
<dbReference type="Gene3D" id="2.30.140.10">
    <property type="entry name" value="Spermidine synthase, tetramerisation domain"/>
    <property type="match status" value="1"/>
</dbReference>
<accession>A0A9Q0YK78</accession>
<dbReference type="Pfam" id="PF17284">
    <property type="entry name" value="Spermine_synt_N"/>
    <property type="match status" value="1"/>
</dbReference>
<dbReference type="CDD" id="cd02440">
    <property type="entry name" value="AdoMet_MTases"/>
    <property type="match status" value="1"/>
</dbReference>
<dbReference type="PROSITE" id="PS01330">
    <property type="entry name" value="PABS_1"/>
    <property type="match status" value="1"/>
</dbReference>
<dbReference type="NCBIfam" id="TIGR00417">
    <property type="entry name" value="speE"/>
    <property type="match status" value="1"/>
</dbReference>
<gene>
    <name evidence="13" type="ORF">HOLleu_39019</name>
</gene>
<dbReference type="EMBL" id="JAIZAY010000021">
    <property type="protein sequence ID" value="KAJ8021732.1"/>
    <property type="molecule type" value="Genomic_DNA"/>
</dbReference>
<dbReference type="NCBIfam" id="NF002010">
    <property type="entry name" value="PRK00811.1"/>
    <property type="match status" value="1"/>
</dbReference>
<feature type="active site" description="Proton acceptor" evidence="10">
    <location>
        <position position="161"/>
    </location>
</feature>
<dbReference type="InterPro" id="IPR030374">
    <property type="entry name" value="PABS"/>
</dbReference>
<evidence type="ECO:0000256" key="7">
    <source>
        <dbReference type="ARBA" id="ARBA00053963"/>
    </source>
</evidence>
<evidence type="ECO:0000313" key="13">
    <source>
        <dbReference type="EMBL" id="KAJ8021732.1"/>
    </source>
</evidence>
<dbReference type="Gene3D" id="3.40.50.150">
    <property type="entry name" value="Vaccinia Virus protein VP39"/>
    <property type="match status" value="1"/>
</dbReference>
<dbReference type="Pfam" id="PF01564">
    <property type="entry name" value="Spermine_synth"/>
    <property type="match status" value="1"/>
</dbReference>
<dbReference type="InterPro" id="IPR001045">
    <property type="entry name" value="Spermi_synthase"/>
</dbReference>
<evidence type="ECO:0000256" key="10">
    <source>
        <dbReference type="PROSITE-ProRule" id="PRU00354"/>
    </source>
</evidence>
<dbReference type="EC" id="2.5.1.16" evidence="4"/>
<dbReference type="PROSITE" id="PS51006">
    <property type="entry name" value="PABS_2"/>
    <property type="match status" value="1"/>
</dbReference>
<dbReference type="InterPro" id="IPR035246">
    <property type="entry name" value="Spermidine_synt_N"/>
</dbReference>
<dbReference type="GO" id="GO:0005829">
    <property type="term" value="C:cytosol"/>
    <property type="evidence" value="ECO:0007669"/>
    <property type="project" value="TreeGrafter"/>
</dbReference>
<evidence type="ECO:0000259" key="12">
    <source>
        <dbReference type="PROSITE" id="PS51006"/>
    </source>
</evidence>
<evidence type="ECO:0000256" key="6">
    <source>
        <dbReference type="ARBA" id="ARBA00049307"/>
    </source>
</evidence>
<evidence type="ECO:0000256" key="8">
    <source>
        <dbReference type="ARBA" id="ARBA00072554"/>
    </source>
</evidence>
<comment type="catalytic activity">
    <reaction evidence="6">
        <text>S-adenosyl 3-(methylsulfanyl)propylamine + putrescine = S-methyl-5'-thioadenosine + spermidine + H(+)</text>
        <dbReference type="Rhea" id="RHEA:12721"/>
        <dbReference type="ChEBI" id="CHEBI:15378"/>
        <dbReference type="ChEBI" id="CHEBI:17509"/>
        <dbReference type="ChEBI" id="CHEBI:57443"/>
        <dbReference type="ChEBI" id="CHEBI:57834"/>
        <dbReference type="ChEBI" id="CHEBI:326268"/>
        <dbReference type="EC" id="2.5.1.16"/>
    </reaction>
</comment>
<evidence type="ECO:0000256" key="11">
    <source>
        <dbReference type="RuleBase" id="RU003836"/>
    </source>
</evidence>
<evidence type="ECO:0000256" key="9">
    <source>
        <dbReference type="ARBA" id="ARBA00082964"/>
    </source>
</evidence>
<dbReference type="PANTHER" id="PTHR11558">
    <property type="entry name" value="SPERMIDINE/SPERMINE SYNTHASE"/>
    <property type="match status" value="1"/>
</dbReference>
<protein>
    <recommendedName>
        <fullName evidence="8">Spermidine synthase</fullName>
        <ecNumber evidence="4">2.5.1.16</ecNumber>
    </recommendedName>
    <alternativeName>
        <fullName evidence="9">Putrescine aminopropyltransferase</fullName>
    </alternativeName>
</protein>
<evidence type="ECO:0000256" key="2">
    <source>
        <dbReference type="ARBA" id="ARBA00007867"/>
    </source>
</evidence>
<comment type="similarity">
    <text evidence="2 11">Belongs to the spermidine/spermine synthase family.</text>
</comment>
<feature type="domain" description="PABS" evidence="12">
    <location>
        <begin position="6"/>
        <end position="241"/>
    </location>
</feature>
<proteinExistence type="inferred from homology"/>
<keyword evidence="10" id="KW-0620">Polyamine biosynthesis</keyword>